<evidence type="ECO:0000313" key="2">
    <source>
        <dbReference type="EMBL" id="MFI2488547.1"/>
    </source>
</evidence>
<name>A0ABW7XLX9_9MICO</name>
<dbReference type="Pfam" id="PF08534">
    <property type="entry name" value="Redoxin"/>
    <property type="match status" value="1"/>
</dbReference>
<dbReference type="SUPFAM" id="SSF52833">
    <property type="entry name" value="Thioredoxin-like"/>
    <property type="match status" value="1"/>
</dbReference>
<proteinExistence type="predicted"/>
<dbReference type="InterPro" id="IPR036249">
    <property type="entry name" value="Thioredoxin-like_sf"/>
</dbReference>
<protein>
    <submittedName>
        <fullName evidence="2">TlpA family protein disulfide reductase</fullName>
    </submittedName>
</protein>
<organism evidence="2 3">
    <name type="scientific">Promicromonospora kroppenstedtii</name>
    <dbReference type="NCBI Taxonomy" id="440482"/>
    <lineage>
        <taxon>Bacteria</taxon>
        <taxon>Bacillati</taxon>
        <taxon>Actinomycetota</taxon>
        <taxon>Actinomycetes</taxon>
        <taxon>Micrococcales</taxon>
        <taxon>Promicromonosporaceae</taxon>
        <taxon>Promicromonospora</taxon>
    </lineage>
</organism>
<dbReference type="Gene3D" id="3.40.30.10">
    <property type="entry name" value="Glutaredoxin"/>
    <property type="match status" value="1"/>
</dbReference>
<feature type="domain" description="Thioredoxin" evidence="1">
    <location>
        <begin position="52"/>
        <end position="187"/>
    </location>
</feature>
<evidence type="ECO:0000313" key="3">
    <source>
        <dbReference type="Proteomes" id="UP001611580"/>
    </source>
</evidence>
<dbReference type="InterPro" id="IPR013740">
    <property type="entry name" value="Redoxin"/>
</dbReference>
<comment type="caution">
    <text evidence="2">The sequence shown here is derived from an EMBL/GenBank/DDBJ whole genome shotgun (WGS) entry which is preliminary data.</text>
</comment>
<dbReference type="EMBL" id="JBIRYI010000010">
    <property type="protein sequence ID" value="MFI2488547.1"/>
    <property type="molecule type" value="Genomic_DNA"/>
</dbReference>
<gene>
    <name evidence="2" type="ORF">ACH47X_16690</name>
</gene>
<accession>A0ABW7XLX9</accession>
<dbReference type="Proteomes" id="UP001611580">
    <property type="component" value="Unassembled WGS sequence"/>
</dbReference>
<sequence>MAVLTAAVVLLGVLTVFNLVLTAAIARRVRTAPAADAGHAHGKPTFPDLDEVKAGAAIRPFSATTTTGEEVSYEDRYGDTAVYAFFDTSCSTCAKELQPLVDMTRREGFTPHQVIAFVVHDDEHGKAEKREEYLATLGDTVTVVVHRRDGIDLPFDAGGYPAFVLVDGSGQVTRSGVEVSDLDTVLVPA</sequence>
<evidence type="ECO:0000259" key="1">
    <source>
        <dbReference type="PROSITE" id="PS51352"/>
    </source>
</evidence>
<reference evidence="2 3" key="1">
    <citation type="submission" date="2024-10" db="EMBL/GenBank/DDBJ databases">
        <title>The Natural Products Discovery Center: Release of the First 8490 Sequenced Strains for Exploring Actinobacteria Biosynthetic Diversity.</title>
        <authorList>
            <person name="Kalkreuter E."/>
            <person name="Kautsar S.A."/>
            <person name="Yang D."/>
            <person name="Bader C.D."/>
            <person name="Teijaro C.N."/>
            <person name="Fluegel L."/>
            <person name="Davis C.M."/>
            <person name="Simpson J.R."/>
            <person name="Lauterbach L."/>
            <person name="Steele A.D."/>
            <person name="Gui C."/>
            <person name="Meng S."/>
            <person name="Li G."/>
            <person name="Viehrig K."/>
            <person name="Ye F."/>
            <person name="Su P."/>
            <person name="Kiefer A.F."/>
            <person name="Nichols A."/>
            <person name="Cepeda A.J."/>
            <person name="Yan W."/>
            <person name="Fan B."/>
            <person name="Jiang Y."/>
            <person name="Adhikari A."/>
            <person name="Zheng C.-J."/>
            <person name="Schuster L."/>
            <person name="Cowan T.M."/>
            <person name="Smanski M.J."/>
            <person name="Chevrette M.G."/>
            <person name="De Carvalho L.P.S."/>
            <person name="Shen B."/>
        </authorList>
    </citation>
    <scope>NUCLEOTIDE SEQUENCE [LARGE SCALE GENOMIC DNA]</scope>
    <source>
        <strain evidence="2 3">NPDC019481</strain>
    </source>
</reference>
<dbReference type="InterPro" id="IPR013766">
    <property type="entry name" value="Thioredoxin_domain"/>
</dbReference>
<keyword evidence="3" id="KW-1185">Reference proteome</keyword>
<dbReference type="PROSITE" id="PS51352">
    <property type="entry name" value="THIOREDOXIN_2"/>
    <property type="match status" value="1"/>
</dbReference>
<dbReference type="RefSeq" id="WP_397405689.1">
    <property type="nucleotide sequence ID" value="NZ_JBIRYI010000010.1"/>
</dbReference>